<dbReference type="InterPro" id="IPR004122">
    <property type="entry name" value="BAF_prot"/>
</dbReference>
<comment type="subcellular location">
    <subcellularLocation>
        <location evidence="1">Nucleus</location>
    </subcellularLocation>
</comment>
<dbReference type="AlphaFoldDB" id="A0A814NHI7"/>
<dbReference type="EMBL" id="CAJOBC010005220">
    <property type="protein sequence ID" value="CAF3856077.1"/>
    <property type="molecule type" value="Genomic_DNA"/>
</dbReference>
<dbReference type="Proteomes" id="UP000663829">
    <property type="component" value="Unassembled WGS sequence"/>
</dbReference>
<evidence type="ECO:0000256" key="3">
    <source>
        <dbReference type="ARBA" id="ARBA00074730"/>
    </source>
</evidence>
<keyword evidence="2" id="KW-0539">Nucleus</keyword>
<dbReference type="Pfam" id="PF02961">
    <property type="entry name" value="SAM_BAF"/>
    <property type="match status" value="1"/>
</dbReference>
<dbReference type="InterPro" id="IPR036617">
    <property type="entry name" value="BAF_sf"/>
</dbReference>
<dbReference type="GO" id="GO:0000793">
    <property type="term" value="C:condensed chromosome"/>
    <property type="evidence" value="ECO:0007669"/>
    <property type="project" value="TreeGrafter"/>
</dbReference>
<evidence type="ECO:0000313" key="7">
    <source>
        <dbReference type="EMBL" id="CAF3572401.1"/>
    </source>
</evidence>
<comment type="caution">
    <text evidence="6">The sequence shown here is derived from an EMBL/GenBank/DDBJ whole genome shotgun (WGS) entry which is preliminary data.</text>
</comment>
<dbReference type="FunFam" id="1.10.150.40:FF:000002">
    <property type="entry name" value="Barrier to autointegration factor 2"/>
    <property type="match status" value="1"/>
</dbReference>
<dbReference type="OrthoDB" id="9997163at2759"/>
<dbReference type="EMBL" id="CAJOBA010001041">
    <property type="protein sequence ID" value="CAF3572401.1"/>
    <property type="molecule type" value="Genomic_DNA"/>
</dbReference>
<evidence type="ECO:0000313" key="6">
    <source>
        <dbReference type="EMBL" id="CAF1090586.1"/>
    </source>
</evidence>
<dbReference type="EMBL" id="CAJNOK010001041">
    <property type="protein sequence ID" value="CAF0789917.1"/>
    <property type="molecule type" value="Genomic_DNA"/>
</dbReference>
<evidence type="ECO:0000256" key="1">
    <source>
        <dbReference type="ARBA" id="ARBA00004123"/>
    </source>
</evidence>
<accession>A0A814NHI7</accession>
<dbReference type="InterPro" id="IPR051387">
    <property type="entry name" value="BAF"/>
</dbReference>
<dbReference type="EMBL" id="CAJNOQ010005220">
    <property type="protein sequence ID" value="CAF1090586.1"/>
    <property type="molecule type" value="Genomic_DNA"/>
</dbReference>
<evidence type="ECO:0000256" key="4">
    <source>
        <dbReference type="ARBA" id="ARBA00079764"/>
    </source>
</evidence>
<dbReference type="Proteomes" id="UP000681722">
    <property type="component" value="Unassembled WGS sequence"/>
</dbReference>
<proteinExistence type="predicted"/>
<dbReference type="GO" id="GO:0005634">
    <property type="term" value="C:nucleus"/>
    <property type="evidence" value="ECO:0007669"/>
    <property type="project" value="UniProtKB-SubCell"/>
</dbReference>
<dbReference type="PANTHER" id="PTHR47507:SF6">
    <property type="entry name" value="BARRIER-TO-AUTOINTEGRATION FACTOR"/>
    <property type="match status" value="1"/>
</dbReference>
<dbReference type="Proteomes" id="UP000682733">
    <property type="component" value="Unassembled WGS sequence"/>
</dbReference>
<reference evidence="6" key="1">
    <citation type="submission" date="2021-02" db="EMBL/GenBank/DDBJ databases">
        <authorList>
            <person name="Nowell W R."/>
        </authorList>
    </citation>
    <scope>NUCLEOTIDE SEQUENCE</scope>
</reference>
<dbReference type="GO" id="GO:0003677">
    <property type="term" value="F:DNA binding"/>
    <property type="evidence" value="ECO:0007669"/>
    <property type="project" value="InterPro"/>
</dbReference>
<organism evidence="6 9">
    <name type="scientific">Didymodactylos carnosus</name>
    <dbReference type="NCBI Taxonomy" id="1234261"/>
    <lineage>
        <taxon>Eukaryota</taxon>
        <taxon>Metazoa</taxon>
        <taxon>Spiralia</taxon>
        <taxon>Gnathifera</taxon>
        <taxon>Rotifera</taxon>
        <taxon>Eurotatoria</taxon>
        <taxon>Bdelloidea</taxon>
        <taxon>Philodinida</taxon>
        <taxon>Philodinidae</taxon>
        <taxon>Didymodactylos</taxon>
    </lineage>
</organism>
<sequence length="90" mass="9948">MSTTTKKFREFMAEPLGDKGIRDVPGIGEVLGTKLADAGYEKAYVLFGKFLLSNKDPESFQDWLQTQCGANSHQAKTTTQALSDWAEAFI</sequence>
<keyword evidence="9" id="KW-1185">Reference proteome</keyword>
<gene>
    <name evidence="6" type="ORF">GPM918_LOCUS18237</name>
    <name evidence="5" type="ORF">OVA965_LOCUS4078</name>
    <name evidence="8" type="ORF">SRO942_LOCUS18234</name>
    <name evidence="7" type="ORF">TMI583_LOCUS4076</name>
</gene>
<dbReference type="SUPFAM" id="SSF47798">
    <property type="entry name" value="Barrier-to-autointegration factor, BAF"/>
    <property type="match status" value="1"/>
</dbReference>
<dbReference type="Gene3D" id="1.10.150.40">
    <property type="entry name" value="Barrier-to-autointegration factor, BAF"/>
    <property type="match status" value="1"/>
</dbReference>
<evidence type="ECO:0000313" key="8">
    <source>
        <dbReference type="EMBL" id="CAF3856077.1"/>
    </source>
</evidence>
<name>A0A814NHI7_9BILA</name>
<evidence type="ECO:0000313" key="5">
    <source>
        <dbReference type="EMBL" id="CAF0789917.1"/>
    </source>
</evidence>
<dbReference type="SMART" id="SM01023">
    <property type="entry name" value="BAF"/>
    <property type="match status" value="1"/>
</dbReference>
<evidence type="ECO:0000313" key="9">
    <source>
        <dbReference type="Proteomes" id="UP000663829"/>
    </source>
</evidence>
<evidence type="ECO:0000256" key="2">
    <source>
        <dbReference type="ARBA" id="ARBA00023242"/>
    </source>
</evidence>
<protein>
    <recommendedName>
        <fullName evidence="3">Barrier-to-autointegration factor-like protein</fullName>
    </recommendedName>
    <alternativeName>
        <fullName evidence="4">Barrier-to-autointegration factor 2</fullName>
    </alternativeName>
</protein>
<dbReference type="PANTHER" id="PTHR47507">
    <property type="entry name" value="BARRIER TO AUTOINTEGRATION FACTOR 2"/>
    <property type="match status" value="1"/>
</dbReference>
<dbReference type="Proteomes" id="UP000677228">
    <property type="component" value="Unassembled WGS sequence"/>
</dbReference>
<dbReference type="GO" id="GO:0051276">
    <property type="term" value="P:chromosome organization"/>
    <property type="evidence" value="ECO:0007669"/>
    <property type="project" value="TreeGrafter"/>
</dbReference>